<dbReference type="OrthoDB" id="2182260at2"/>
<dbReference type="AlphaFoldDB" id="A0A1E5HGJ4"/>
<feature type="transmembrane region" description="Helical" evidence="1">
    <location>
        <begin position="86"/>
        <end position="116"/>
    </location>
</feature>
<name>A0A1E5HGJ4_9ENTE</name>
<keyword evidence="3" id="KW-1185">Reference proteome</keyword>
<protein>
    <recommendedName>
        <fullName evidence="4">ABC transporter permease</fullName>
    </recommendedName>
</protein>
<feature type="transmembrane region" description="Helical" evidence="1">
    <location>
        <begin position="44"/>
        <end position="65"/>
    </location>
</feature>
<dbReference type="RefSeq" id="WP_069638645.1">
    <property type="nucleotide sequence ID" value="NZ_JAFBEZ010000003.1"/>
</dbReference>
<evidence type="ECO:0008006" key="4">
    <source>
        <dbReference type="Google" id="ProtNLM"/>
    </source>
</evidence>
<gene>
    <name evidence="2" type="ORF">BCR24_00735</name>
</gene>
<organism evidence="2 3">
    <name type="scientific">Enterococcus ureilyticus</name>
    <dbReference type="NCBI Taxonomy" id="1131292"/>
    <lineage>
        <taxon>Bacteria</taxon>
        <taxon>Bacillati</taxon>
        <taxon>Bacillota</taxon>
        <taxon>Bacilli</taxon>
        <taxon>Lactobacillales</taxon>
        <taxon>Enterococcaceae</taxon>
        <taxon>Enterococcus</taxon>
    </lineage>
</organism>
<reference evidence="3" key="1">
    <citation type="submission" date="2016-09" db="EMBL/GenBank/DDBJ databases">
        <authorList>
            <person name="Gulvik C.A."/>
        </authorList>
    </citation>
    <scope>NUCLEOTIDE SEQUENCE [LARGE SCALE GENOMIC DNA]</scope>
    <source>
        <strain evidence="3">LMG 26676</strain>
    </source>
</reference>
<dbReference type="EMBL" id="MIKC01000001">
    <property type="protein sequence ID" value="OEG23915.1"/>
    <property type="molecule type" value="Genomic_DNA"/>
</dbReference>
<keyword evidence="1" id="KW-1133">Transmembrane helix</keyword>
<dbReference type="STRING" id="1131292.BCR24_00735"/>
<feature type="transmembrane region" description="Helical" evidence="1">
    <location>
        <begin position="216"/>
        <end position="234"/>
    </location>
</feature>
<proteinExistence type="predicted"/>
<feature type="transmembrane region" description="Helical" evidence="1">
    <location>
        <begin position="128"/>
        <end position="150"/>
    </location>
</feature>
<evidence type="ECO:0000313" key="3">
    <source>
        <dbReference type="Proteomes" id="UP000094469"/>
    </source>
</evidence>
<accession>A0A1E5HGJ4</accession>
<sequence length="243" mass="28946">MYQLWKEYSKESRQFWFFSMACFLFLSGYMIYKLGIKQIHIQGISQVVLVAVFFFFFAQFIWEMYRQIKSWKNSQYRLLPISETKFYFSNILFSWLTSTIFLFSYYCCLVGLVFLLDHQVQMSHFQEYWKHLLIVSYFFLSASVYIQLVYLLSSGISMNAPNKLQKGSKYVLFVLLIGGEMTVSEQLLSGYRKLAFIKSHQFKITLGYIPLYLDDLVFDFVFVGICSVLSIFILKKYIEAERR</sequence>
<feature type="transmembrane region" description="Helical" evidence="1">
    <location>
        <begin position="15"/>
        <end position="32"/>
    </location>
</feature>
<evidence type="ECO:0000256" key="1">
    <source>
        <dbReference type="SAM" id="Phobius"/>
    </source>
</evidence>
<keyword evidence="1" id="KW-0812">Transmembrane</keyword>
<evidence type="ECO:0000313" key="2">
    <source>
        <dbReference type="EMBL" id="OEG23915.1"/>
    </source>
</evidence>
<dbReference type="Proteomes" id="UP000094469">
    <property type="component" value="Unassembled WGS sequence"/>
</dbReference>
<comment type="caution">
    <text evidence="2">The sequence shown here is derived from an EMBL/GenBank/DDBJ whole genome shotgun (WGS) entry which is preliminary data.</text>
</comment>
<keyword evidence="1" id="KW-0472">Membrane</keyword>